<name>A0A9X3X3G3_9BACT</name>
<dbReference type="Proteomes" id="UP001151081">
    <property type="component" value="Unassembled WGS sequence"/>
</dbReference>
<dbReference type="EMBL" id="JAGTJJ010000005">
    <property type="protein sequence ID" value="MDC3981810.1"/>
    <property type="molecule type" value="Genomic_DNA"/>
</dbReference>
<feature type="region of interest" description="Disordered" evidence="1">
    <location>
        <begin position="53"/>
        <end position="89"/>
    </location>
</feature>
<dbReference type="RefSeq" id="WP_272420512.1">
    <property type="nucleotide sequence ID" value="NZ_JAGTJJ010000005.1"/>
</dbReference>
<sequence>MKTSIVFPALALACSLGLAATPAQAEEPYRFQVLRLAEIPSVEAEPDVEWKAENYDGQGNANPLPDAERSRPAMDWSGLPRPRMTNEKGNPVVLRSRDRQYPGDHQANQWLRYLQSDDASPIAMACGPEKGERGVDTYLLEASRPEGPRYTVLEAWLDGKTCKGLALRRYQTTVKPLAGGLAYAYRTSCARCSAVESATLHVVMPTAFSSSATGGFRYWTYLMQHLELPLGPGTSGSLHAHFEAASIRAWNHVVPKPLPVVNVAELRIETSFAVGEDEPTIVLAIRGLNIPLS</sequence>
<protein>
    <submittedName>
        <fullName evidence="3">Uncharacterized protein</fullName>
    </submittedName>
</protein>
<reference evidence="3 4" key="1">
    <citation type="submission" date="2021-04" db="EMBL/GenBank/DDBJ databases">
        <title>Genome analysis of Polyangium sp.</title>
        <authorList>
            <person name="Li Y."/>
            <person name="Wang J."/>
        </authorList>
    </citation>
    <scope>NUCLEOTIDE SEQUENCE [LARGE SCALE GENOMIC DNA]</scope>
    <source>
        <strain evidence="3 4">SDU14</strain>
    </source>
</reference>
<keyword evidence="4" id="KW-1185">Reference proteome</keyword>
<proteinExistence type="predicted"/>
<accession>A0A9X3X3G3</accession>
<evidence type="ECO:0000313" key="4">
    <source>
        <dbReference type="Proteomes" id="UP001151081"/>
    </source>
</evidence>
<feature type="signal peptide" evidence="2">
    <location>
        <begin position="1"/>
        <end position="25"/>
    </location>
</feature>
<gene>
    <name evidence="3" type="ORF">KEG57_14945</name>
</gene>
<feature type="chain" id="PRO_5040905087" evidence="2">
    <location>
        <begin position="26"/>
        <end position="293"/>
    </location>
</feature>
<dbReference type="AlphaFoldDB" id="A0A9X3X3G3"/>
<evidence type="ECO:0000256" key="2">
    <source>
        <dbReference type="SAM" id="SignalP"/>
    </source>
</evidence>
<evidence type="ECO:0000313" key="3">
    <source>
        <dbReference type="EMBL" id="MDC3981810.1"/>
    </source>
</evidence>
<comment type="caution">
    <text evidence="3">The sequence shown here is derived from an EMBL/GenBank/DDBJ whole genome shotgun (WGS) entry which is preliminary data.</text>
</comment>
<keyword evidence="2" id="KW-0732">Signal</keyword>
<organism evidence="3 4">
    <name type="scientific">Polyangium jinanense</name>
    <dbReference type="NCBI Taxonomy" id="2829994"/>
    <lineage>
        <taxon>Bacteria</taxon>
        <taxon>Pseudomonadati</taxon>
        <taxon>Myxococcota</taxon>
        <taxon>Polyangia</taxon>
        <taxon>Polyangiales</taxon>
        <taxon>Polyangiaceae</taxon>
        <taxon>Polyangium</taxon>
    </lineage>
</organism>
<evidence type="ECO:0000256" key="1">
    <source>
        <dbReference type="SAM" id="MobiDB-lite"/>
    </source>
</evidence>